<evidence type="ECO:0000313" key="10">
    <source>
        <dbReference type="EMBL" id="CAG9538159.1"/>
    </source>
</evidence>
<gene>
    <name evidence="10" type="ORF">CJOHNSTONI_LOCUS7894</name>
</gene>
<dbReference type="GO" id="GO:0072344">
    <property type="term" value="P:rescue of stalled ribosome"/>
    <property type="evidence" value="ECO:0007669"/>
    <property type="project" value="InterPro"/>
</dbReference>
<evidence type="ECO:0000313" key="11">
    <source>
        <dbReference type="Proteomes" id="UP000746747"/>
    </source>
</evidence>
<keyword evidence="4 7" id="KW-0479">Metal-binding</keyword>
<dbReference type="GO" id="GO:0061630">
    <property type="term" value="F:ubiquitin protein ligase activity"/>
    <property type="evidence" value="ECO:0007669"/>
    <property type="project" value="UniProtKB-EC"/>
</dbReference>
<keyword evidence="5" id="KW-0862">Zinc</keyword>
<comment type="similarity">
    <text evidence="6">Belongs to the ZNF598/HEL2 family.</text>
</comment>
<dbReference type="PANTHER" id="PTHR22938">
    <property type="entry name" value="ZINC FINGER PROTEIN 598"/>
    <property type="match status" value="1"/>
</dbReference>
<feature type="compositionally biased region" description="Basic and acidic residues" evidence="8">
    <location>
        <begin position="668"/>
        <end position="677"/>
    </location>
</feature>
<feature type="domain" description="RING-type" evidence="9">
    <location>
        <begin position="105"/>
        <end position="145"/>
    </location>
</feature>
<comment type="pathway">
    <text evidence="2">Protein modification; protein ubiquitination.</text>
</comment>
<reference evidence="10" key="1">
    <citation type="submission" date="2021-09" db="EMBL/GenBank/DDBJ databases">
        <authorList>
            <consortium name="Pathogen Informatics"/>
        </authorList>
    </citation>
    <scope>NUCLEOTIDE SEQUENCE</scope>
</reference>
<feature type="region of interest" description="Disordered" evidence="8">
    <location>
        <begin position="625"/>
        <end position="647"/>
    </location>
</feature>
<dbReference type="PROSITE" id="PS00028">
    <property type="entry name" value="ZINC_FINGER_C2H2_1"/>
    <property type="match status" value="1"/>
</dbReference>
<keyword evidence="11" id="KW-1185">Reference proteome</keyword>
<dbReference type="InterPro" id="IPR013087">
    <property type="entry name" value="Znf_C2H2_type"/>
</dbReference>
<dbReference type="GO" id="GO:0008270">
    <property type="term" value="F:zinc ion binding"/>
    <property type="evidence" value="ECO:0007669"/>
    <property type="project" value="UniProtKB-KW"/>
</dbReference>
<dbReference type="EMBL" id="CAKAEH010001629">
    <property type="protein sequence ID" value="CAG9538159.1"/>
    <property type="molecule type" value="Genomic_DNA"/>
</dbReference>
<feature type="compositionally biased region" description="Basic and acidic residues" evidence="8">
    <location>
        <begin position="686"/>
        <end position="698"/>
    </location>
</feature>
<comment type="caution">
    <text evidence="10">The sequence shown here is derived from an EMBL/GenBank/DDBJ whole genome shotgun (WGS) entry which is preliminary data.</text>
</comment>
<dbReference type="AlphaFoldDB" id="A0A8J2MSB9"/>
<dbReference type="Proteomes" id="UP000746747">
    <property type="component" value="Unassembled WGS sequence"/>
</dbReference>
<accession>A0A8J2MSB9</accession>
<dbReference type="Pfam" id="PF25447">
    <property type="entry name" value="RING_ZNF598"/>
    <property type="match status" value="1"/>
</dbReference>
<feature type="region of interest" description="Disordered" evidence="8">
    <location>
        <begin position="668"/>
        <end position="698"/>
    </location>
</feature>
<evidence type="ECO:0000259" key="9">
    <source>
        <dbReference type="PROSITE" id="PS50089"/>
    </source>
</evidence>
<evidence type="ECO:0000256" key="3">
    <source>
        <dbReference type="ARBA" id="ARBA00012483"/>
    </source>
</evidence>
<organism evidence="10 11">
    <name type="scientific">Cercopithifilaria johnstoni</name>
    <dbReference type="NCBI Taxonomy" id="2874296"/>
    <lineage>
        <taxon>Eukaryota</taxon>
        <taxon>Metazoa</taxon>
        <taxon>Ecdysozoa</taxon>
        <taxon>Nematoda</taxon>
        <taxon>Chromadorea</taxon>
        <taxon>Rhabditida</taxon>
        <taxon>Spirurina</taxon>
        <taxon>Spiruromorpha</taxon>
        <taxon>Filarioidea</taxon>
        <taxon>Onchocercidae</taxon>
        <taxon>Cercopithifilaria</taxon>
    </lineage>
</organism>
<dbReference type="EC" id="2.3.2.27" evidence="3"/>
<dbReference type="OrthoDB" id="3838338at2759"/>
<feature type="region of interest" description="Disordered" evidence="8">
    <location>
        <begin position="1"/>
        <end position="79"/>
    </location>
</feature>
<dbReference type="PANTHER" id="PTHR22938:SF0">
    <property type="entry name" value="E3 UBIQUITIN-PROTEIN LIGASE ZNF598"/>
    <property type="match status" value="1"/>
</dbReference>
<proteinExistence type="inferred from homology"/>
<dbReference type="SMART" id="SM00355">
    <property type="entry name" value="ZnF_C2H2"/>
    <property type="match status" value="4"/>
</dbReference>
<protein>
    <recommendedName>
        <fullName evidence="3">RING-type E3 ubiquitin transferase</fullName>
        <ecNumber evidence="3">2.3.2.27</ecNumber>
    </recommendedName>
</protein>
<sequence>MSESRTVVKLLNHNGSHQARDNEHARQEPSSSNRRAGARNFGRHGGRIQQTYQRNGPNHRDFHNTKNGRDGHDPIPKKHIIRSPKYYENRLDHGGIKFRGEVSECDICCRESDVFAVGPCLHPICIECGIRLRILCKNETCPKCRTIIDVLYFVPFPGDWNDYQIPLQCVEHRDAANQKVKLANDYVARCYDSYLSHQCLICEKKGEKRVFETFAQLNQHVYMVHRFEFCDICVENLNLFTHERKFYSQSNLKRHLEQGDSDDKSFKGHPKCLFCEKRFLDEEFRYKHLRKDHFFCQICDTEGRSNYFFPEHKDLLSHYRAKHIICEEGECLHLGIAFRTDTELKLHKSRDHAAGPQTLTLDFHFSDRNPAGSNRGGRTAQLTHSAFAPTPNTSKISLTPHEQPLRQNKSVLNNISIISPAENEPTGSSPNCLPQFTLQGSDFPRLGKSTRIFEDSDSLSSSQHSKNMAKPGKASTANSAKAASNLNKPNAISSTSWFIDDDEQFPPHQPHPSSLNKQQAENEKTENSTTNRTEIEASSGTSVIESSWSKAMKKPMSLSNVASALTLSDFPSLPAHGVSKPASNLLPGSAWAKKSRSITQTCSRQLNFPSSASFTSNISRKNKQLPVPDLWPQESIPEKWEDREDSPTLRSLSKITLEDMVIIKDASNKKKESEKTKDKQRHNFAKKLDNELSEGKKRKMENKTVDEFIDPFPSLSSHIHHEPEAKETCATKSSLNLSELLSSTFSVLNNVTIKDKNDSAETVAIGSTNQTTIDASSFRTLPELGEGSNEKVFRKQSEILPLDIGSPPGLCTINLAPPSVFGPPPGFANITCPKMQASSNDTVISPDENGGGNVSKAVKHDNKKKSKK</sequence>
<keyword evidence="4 7" id="KW-0863">Zinc-finger</keyword>
<dbReference type="GO" id="GO:0016567">
    <property type="term" value="P:protein ubiquitination"/>
    <property type="evidence" value="ECO:0007669"/>
    <property type="project" value="TreeGrafter"/>
</dbReference>
<feature type="compositionally biased region" description="Low complexity" evidence="8">
    <location>
        <begin position="473"/>
        <end position="487"/>
    </location>
</feature>
<dbReference type="GO" id="GO:0043022">
    <property type="term" value="F:ribosome binding"/>
    <property type="evidence" value="ECO:0007669"/>
    <property type="project" value="TreeGrafter"/>
</dbReference>
<dbReference type="InterPro" id="IPR001841">
    <property type="entry name" value="Znf_RING"/>
</dbReference>
<evidence type="ECO:0000256" key="8">
    <source>
        <dbReference type="SAM" id="MobiDB-lite"/>
    </source>
</evidence>
<evidence type="ECO:0000256" key="7">
    <source>
        <dbReference type="PROSITE-ProRule" id="PRU00175"/>
    </source>
</evidence>
<feature type="compositionally biased region" description="Basic and acidic residues" evidence="8">
    <location>
        <begin position="18"/>
        <end position="27"/>
    </location>
</feature>
<name>A0A8J2MSB9_9BILA</name>
<feature type="compositionally biased region" description="Basic and acidic residues" evidence="8">
    <location>
        <begin position="58"/>
        <end position="76"/>
    </location>
</feature>
<evidence type="ECO:0000256" key="6">
    <source>
        <dbReference type="ARBA" id="ARBA00035113"/>
    </source>
</evidence>
<feature type="region of interest" description="Disordered" evidence="8">
    <location>
        <begin position="500"/>
        <end position="543"/>
    </location>
</feature>
<dbReference type="CDD" id="cd16615">
    <property type="entry name" value="RING-HC_ZNF598"/>
    <property type="match status" value="1"/>
</dbReference>
<feature type="compositionally biased region" description="Polar residues" evidence="8">
    <location>
        <begin position="527"/>
        <end position="543"/>
    </location>
</feature>
<feature type="region of interest" description="Disordered" evidence="8">
    <location>
        <begin position="838"/>
        <end position="868"/>
    </location>
</feature>
<dbReference type="InterPro" id="IPR041888">
    <property type="entry name" value="RING-HC_ZNF598/HEL2"/>
</dbReference>
<evidence type="ECO:0000256" key="2">
    <source>
        <dbReference type="ARBA" id="ARBA00004906"/>
    </source>
</evidence>
<dbReference type="InterPro" id="IPR044288">
    <property type="entry name" value="ZNF598/HEL2"/>
</dbReference>
<evidence type="ECO:0000256" key="4">
    <source>
        <dbReference type="ARBA" id="ARBA00022771"/>
    </source>
</evidence>
<feature type="region of interest" description="Disordered" evidence="8">
    <location>
        <begin position="454"/>
        <end position="487"/>
    </location>
</feature>
<evidence type="ECO:0000256" key="1">
    <source>
        <dbReference type="ARBA" id="ARBA00000900"/>
    </source>
</evidence>
<comment type="catalytic activity">
    <reaction evidence="1">
        <text>S-ubiquitinyl-[E2 ubiquitin-conjugating enzyme]-L-cysteine + [acceptor protein]-L-lysine = [E2 ubiquitin-conjugating enzyme]-L-cysteine + N(6)-ubiquitinyl-[acceptor protein]-L-lysine.</text>
        <dbReference type="EC" id="2.3.2.27"/>
    </reaction>
</comment>
<feature type="compositionally biased region" description="Basic and acidic residues" evidence="8">
    <location>
        <begin position="636"/>
        <end position="647"/>
    </location>
</feature>
<dbReference type="PROSITE" id="PS50089">
    <property type="entry name" value="ZF_RING_2"/>
    <property type="match status" value="1"/>
</dbReference>
<evidence type="ECO:0000256" key="5">
    <source>
        <dbReference type="ARBA" id="ARBA00022833"/>
    </source>
</evidence>